<feature type="transmembrane region" description="Helical" evidence="1">
    <location>
        <begin position="110"/>
        <end position="134"/>
    </location>
</feature>
<evidence type="ECO:0000313" key="2">
    <source>
        <dbReference type="EMBL" id="GBC99635.1"/>
    </source>
</evidence>
<organism evidence="2 3">
    <name type="scientific">Candidatus Fervidibacter japonicus</name>
    <dbReference type="NCBI Taxonomy" id="2035412"/>
    <lineage>
        <taxon>Bacteria</taxon>
        <taxon>Candidatus Fervidibacterota</taxon>
        <taxon>Candidatus Fervidibacter</taxon>
    </lineage>
</organism>
<keyword evidence="1" id="KW-0812">Transmembrane</keyword>
<proteinExistence type="predicted"/>
<keyword evidence="1" id="KW-1133">Transmembrane helix</keyword>
<feature type="transmembrane region" description="Helical" evidence="1">
    <location>
        <begin position="175"/>
        <end position="201"/>
    </location>
</feature>
<keyword evidence="1" id="KW-0472">Membrane</keyword>
<gene>
    <name evidence="2" type="ORF">HRbin17_02164</name>
</gene>
<dbReference type="AlphaFoldDB" id="A0A2H5XEN7"/>
<protein>
    <recommendedName>
        <fullName evidence="4">ABC transporter permease protein NosY</fullName>
    </recommendedName>
</protein>
<evidence type="ECO:0008006" key="4">
    <source>
        <dbReference type="Google" id="ProtNLM"/>
    </source>
</evidence>
<reference evidence="3" key="1">
    <citation type="submission" date="2017-09" db="EMBL/GenBank/DDBJ databases">
        <title>Metaegenomics of thermophilic ammonia-oxidizing enrichment culture.</title>
        <authorList>
            <person name="Kato S."/>
            <person name="Suzuki K."/>
        </authorList>
    </citation>
    <scope>NUCLEOTIDE SEQUENCE [LARGE SCALE GENOMIC DNA]</scope>
</reference>
<accession>A0A2H5XEN7</accession>
<dbReference type="PANTHER" id="PTHR43471">
    <property type="entry name" value="ABC TRANSPORTER PERMEASE"/>
    <property type="match status" value="1"/>
</dbReference>
<comment type="caution">
    <text evidence="2">The sequence shown here is derived from an EMBL/GenBank/DDBJ whole genome shotgun (WGS) entry which is preliminary data.</text>
</comment>
<evidence type="ECO:0000313" key="3">
    <source>
        <dbReference type="Proteomes" id="UP000236173"/>
    </source>
</evidence>
<dbReference type="GO" id="GO:0005886">
    <property type="term" value="C:plasma membrane"/>
    <property type="evidence" value="ECO:0007669"/>
    <property type="project" value="UniProtKB-SubCell"/>
</dbReference>
<dbReference type="Proteomes" id="UP000236173">
    <property type="component" value="Unassembled WGS sequence"/>
</dbReference>
<evidence type="ECO:0000256" key="1">
    <source>
        <dbReference type="SAM" id="Phobius"/>
    </source>
</evidence>
<dbReference type="PANTHER" id="PTHR43471:SF1">
    <property type="entry name" value="ABC TRANSPORTER PERMEASE PROTEIN NOSY-RELATED"/>
    <property type="match status" value="1"/>
</dbReference>
<feature type="transmembrane region" description="Helical" evidence="1">
    <location>
        <begin position="146"/>
        <end position="169"/>
    </location>
</feature>
<dbReference type="Pfam" id="PF12679">
    <property type="entry name" value="ABC2_membrane_2"/>
    <property type="match status" value="1"/>
</dbReference>
<sequence length="277" mass="29415">MKALEFATLATIAHKGLHDAKRHRWFVTFTVLFAVVGLALSASGFLSAGTLSVAGFGRTTASLVNFVLLLVPLMGLLLGALSVATEREQGTLEMLLTQPIIPAELLLGKWLGLAGALAAAVTLGFGLSAFVIAFSATAEQLGSYLTLWLFTLSLGWAHLSVGMLLSVAAPKSSTAVSWALFLWLTVVLLSDLGVLGTAIVLRLSPQSLLWLALFNPAQVFRIAVLRALQGNLELLGATGMYATEVFGKALLTFLTALLALWVVAPMLIALWLFARRP</sequence>
<feature type="transmembrane region" description="Helical" evidence="1">
    <location>
        <begin position="25"/>
        <end position="51"/>
    </location>
</feature>
<dbReference type="GO" id="GO:0140359">
    <property type="term" value="F:ABC-type transporter activity"/>
    <property type="evidence" value="ECO:0007669"/>
    <property type="project" value="InterPro"/>
</dbReference>
<name>A0A2H5XEN7_9BACT</name>
<dbReference type="EMBL" id="BEHT01000033">
    <property type="protein sequence ID" value="GBC99635.1"/>
    <property type="molecule type" value="Genomic_DNA"/>
</dbReference>
<feature type="transmembrane region" description="Helical" evidence="1">
    <location>
        <begin position="208"/>
        <end position="229"/>
    </location>
</feature>
<feature type="transmembrane region" description="Helical" evidence="1">
    <location>
        <begin position="63"/>
        <end position="84"/>
    </location>
</feature>
<feature type="transmembrane region" description="Helical" evidence="1">
    <location>
        <begin position="249"/>
        <end position="274"/>
    </location>
</feature>